<name>A0AAJ0C678_9PEZI</name>
<sequence length="233" mass="23063">MASLPNLHPALTLHLFDRALTPIISSADVSEPGSTRSAAVASLSRSALAAYGSAQRLEMGSPVRIMVECEFPPGDDGGGRAGAGAGGKGGVGPVVLSSFVEPAGEGGTRVATSSGRRRTATRTNTTTTTAGSAGGPDSDPDDADNRKLSPNSHRPPPTSPSPSPSPTPSPPQHGPGPGSGNPANAAPVLFGIVVAPDAAEHGGEARRAAGRLERVARGFQAAWAEEQAGGGGG</sequence>
<comment type="caution">
    <text evidence="2">The sequence shown here is derived from an EMBL/GenBank/DDBJ whole genome shotgun (WGS) entry which is preliminary data.</text>
</comment>
<proteinExistence type="predicted"/>
<organism evidence="2 3">
    <name type="scientific">Phialemonium atrogriseum</name>
    <dbReference type="NCBI Taxonomy" id="1093897"/>
    <lineage>
        <taxon>Eukaryota</taxon>
        <taxon>Fungi</taxon>
        <taxon>Dikarya</taxon>
        <taxon>Ascomycota</taxon>
        <taxon>Pezizomycotina</taxon>
        <taxon>Sordariomycetes</taxon>
        <taxon>Sordariomycetidae</taxon>
        <taxon>Cephalothecales</taxon>
        <taxon>Cephalothecaceae</taxon>
        <taxon>Phialemonium</taxon>
    </lineage>
</organism>
<feature type="region of interest" description="Disordered" evidence="1">
    <location>
        <begin position="96"/>
        <end position="185"/>
    </location>
</feature>
<protein>
    <submittedName>
        <fullName evidence="2">Uncharacterized protein</fullName>
    </submittedName>
</protein>
<dbReference type="RefSeq" id="XP_060287132.1">
    <property type="nucleotide sequence ID" value="XM_060429635.1"/>
</dbReference>
<evidence type="ECO:0000313" key="3">
    <source>
        <dbReference type="Proteomes" id="UP001244011"/>
    </source>
</evidence>
<dbReference type="Pfam" id="PF17233">
    <property type="entry name" value="DUF5308"/>
    <property type="match status" value="2"/>
</dbReference>
<feature type="compositionally biased region" description="Low complexity" evidence="1">
    <location>
        <begin position="121"/>
        <end position="137"/>
    </location>
</feature>
<reference evidence="2" key="1">
    <citation type="submission" date="2023-06" db="EMBL/GenBank/DDBJ databases">
        <title>Genome-scale phylogeny and comparative genomics of the fungal order Sordariales.</title>
        <authorList>
            <consortium name="Lawrence Berkeley National Laboratory"/>
            <person name="Hensen N."/>
            <person name="Bonometti L."/>
            <person name="Westerberg I."/>
            <person name="Brannstrom I.O."/>
            <person name="Guillou S."/>
            <person name="Cros-Aarteil S."/>
            <person name="Calhoun S."/>
            <person name="Haridas S."/>
            <person name="Kuo A."/>
            <person name="Mondo S."/>
            <person name="Pangilinan J."/>
            <person name="Riley R."/>
            <person name="Labutti K."/>
            <person name="Andreopoulos B."/>
            <person name="Lipzen A."/>
            <person name="Chen C."/>
            <person name="Yanf M."/>
            <person name="Daum C."/>
            <person name="Ng V."/>
            <person name="Clum A."/>
            <person name="Steindorff A."/>
            <person name="Ohm R."/>
            <person name="Martin F."/>
            <person name="Silar P."/>
            <person name="Natvig D."/>
            <person name="Lalanne C."/>
            <person name="Gautier V."/>
            <person name="Ament-Velasquez S.L."/>
            <person name="Kruys A."/>
            <person name="Hutchinson M.I."/>
            <person name="Powell A.J."/>
            <person name="Barry K."/>
            <person name="Miller A.N."/>
            <person name="Grigoriev I.V."/>
            <person name="Debuchy R."/>
            <person name="Gladieux P."/>
            <person name="Thoren M.H."/>
            <person name="Johannesson H."/>
        </authorList>
    </citation>
    <scope>NUCLEOTIDE SEQUENCE</scope>
    <source>
        <strain evidence="2">8032-3</strain>
    </source>
</reference>
<accession>A0AAJ0C678</accession>
<dbReference type="GeneID" id="85312822"/>
<dbReference type="InterPro" id="IPR035186">
    <property type="entry name" value="DUF5308"/>
</dbReference>
<keyword evidence="3" id="KW-1185">Reference proteome</keyword>
<dbReference type="AlphaFoldDB" id="A0AAJ0C678"/>
<dbReference type="EMBL" id="MU838999">
    <property type="protein sequence ID" value="KAK1770919.1"/>
    <property type="molecule type" value="Genomic_DNA"/>
</dbReference>
<feature type="compositionally biased region" description="Pro residues" evidence="1">
    <location>
        <begin position="153"/>
        <end position="174"/>
    </location>
</feature>
<dbReference type="Proteomes" id="UP001244011">
    <property type="component" value="Unassembled WGS sequence"/>
</dbReference>
<evidence type="ECO:0000256" key="1">
    <source>
        <dbReference type="SAM" id="MobiDB-lite"/>
    </source>
</evidence>
<evidence type="ECO:0000313" key="2">
    <source>
        <dbReference type="EMBL" id="KAK1770919.1"/>
    </source>
</evidence>
<gene>
    <name evidence="2" type="ORF">QBC33DRAFT_555416</name>
</gene>